<evidence type="ECO:0000256" key="4">
    <source>
        <dbReference type="ARBA" id="ARBA00023136"/>
    </source>
</evidence>
<evidence type="ECO:0000313" key="8">
    <source>
        <dbReference type="EMBL" id="GAA4299753.1"/>
    </source>
</evidence>
<keyword evidence="5" id="KW-0998">Cell outer membrane</keyword>
<dbReference type="InterPro" id="IPR012944">
    <property type="entry name" value="SusD_RagB_dom"/>
</dbReference>
<dbReference type="Proteomes" id="UP001501207">
    <property type="component" value="Unassembled WGS sequence"/>
</dbReference>
<sequence>MRKLIIILIISIAFYSCSRQLDLNPQSFIDGGRYFRTAASIEYGLNGAYSDLQILYNTAGANDFWALTEMRSDNTSFQYNPADRGEFDMEFVETFMETPSDNDIELVWERLYMGVAHCNTILSRIEDVPFEDAALKHQFTGEAKFLRSFYYFNLVRLFGDVPLILEEVQSPDEAFSGGRAPVKEVYDQIIHDTREAASMLPSAYTGTDVGRATSGAAYTLLGEIYMTLKDFPAAVRVLDSVTGYSLMPDYEDIFAPAHKNNPESIFEVQFNASLDGEASQFAYRFVPFNSGSDIIGFNNLTRGHAGYNIPTTDIIGAYQTGDKRKEASIAFYVKPDNTQYDVALGDSIPYIKKYVHPFEQPGKTNENWPVYRYGRVLLLMAEALNEVGQTGTAYGYINKVRNRAGIAPLTPGLGREAFRDSVYHEEQVECAFENHRWFDLLRTGRALQTMTEHGKVQKQLKPRLTADDFDVKEFKLLYPIPQRAVRVDHLTQNPGR</sequence>
<protein>
    <submittedName>
        <fullName evidence="8">RagB/SusD family nutrient uptake outer membrane protein</fullName>
    </submittedName>
</protein>
<name>A0ABP8FBR3_9BACT</name>
<evidence type="ECO:0000256" key="1">
    <source>
        <dbReference type="ARBA" id="ARBA00004442"/>
    </source>
</evidence>
<proteinExistence type="inferred from homology"/>
<keyword evidence="9" id="KW-1185">Reference proteome</keyword>
<dbReference type="RefSeq" id="WP_344973412.1">
    <property type="nucleotide sequence ID" value="NZ_BAABFN010000001.1"/>
</dbReference>
<reference evidence="9" key="1">
    <citation type="journal article" date="2019" name="Int. J. Syst. Evol. Microbiol.">
        <title>The Global Catalogue of Microorganisms (GCM) 10K type strain sequencing project: providing services to taxonomists for standard genome sequencing and annotation.</title>
        <authorList>
            <consortium name="The Broad Institute Genomics Platform"/>
            <consortium name="The Broad Institute Genome Sequencing Center for Infectious Disease"/>
            <person name="Wu L."/>
            <person name="Ma J."/>
        </authorList>
    </citation>
    <scope>NUCLEOTIDE SEQUENCE [LARGE SCALE GENOMIC DNA]</scope>
    <source>
        <strain evidence="9">JCM 17664</strain>
    </source>
</reference>
<evidence type="ECO:0000256" key="2">
    <source>
        <dbReference type="ARBA" id="ARBA00006275"/>
    </source>
</evidence>
<comment type="subcellular location">
    <subcellularLocation>
        <location evidence="1">Cell outer membrane</location>
    </subcellularLocation>
</comment>
<evidence type="ECO:0000313" key="9">
    <source>
        <dbReference type="Proteomes" id="UP001501207"/>
    </source>
</evidence>
<accession>A0ABP8FBR3</accession>
<keyword evidence="3" id="KW-0732">Signal</keyword>
<dbReference type="InterPro" id="IPR033985">
    <property type="entry name" value="SusD-like_N"/>
</dbReference>
<evidence type="ECO:0000259" key="6">
    <source>
        <dbReference type="Pfam" id="PF07980"/>
    </source>
</evidence>
<dbReference type="Gene3D" id="1.25.40.390">
    <property type="match status" value="1"/>
</dbReference>
<dbReference type="PROSITE" id="PS51257">
    <property type="entry name" value="PROKAR_LIPOPROTEIN"/>
    <property type="match status" value="1"/>
</dbReference>
<keyword evidence="4" id="KW-0472">Membrane</keyword>
<evidence type="ECO:0000259" key="7">
    <source>
        <dbReference type="Pfam" id="PF14322"/>
    </source>
</evidence>
<feature type="domain" description="RagB/SusD" evidence="6">
    <location>
        <begin position="338"/>
        <end position="495"/>
    </location>
</feature>
<dbReference type="InterPro" id="IPR011990">
    <property type="entry name" value="TPR-like_helical_dom_sf"/>
</dbReference>
<comment type="similarity">
    <text evidence="2">Belongs to the SusD family.</text>
</comment>
<dbReference type="Pfam" id="PF07980">
    <property type="entry name" value="SusD_RagB"/>
    <property type="match status" value="1"/>
</dbReference>
<comment type="caution">
    <text evidence="8">The sequence shown here is derived from an EMBL/GenBank/DDBJ whole genome shotgun (WGS) entry which is preliminary data.</text>
</comment>
<dbReference type="CDD" id="cd08977">
    <property type="entry name" value="SusD"/>
    <property type="match status" value="1"/>
</dbReference>
<dbReference type="SUPFAM" id="SSF48452">
    <property type="entry name" value="TPR-like"/>
    <property type="match status" value="1"/>
</dbReference>
<organism evidence="8 9">
    <name type="scientific">Compostibacter hankyongensis</name>
    <dbReference type="NCBI Taxonomy" id="1007089"/>
    <lineage>
        <taxon>Bacteria</taxon>
        <taxon>Pseudomonadati</taxon>
        <taxon>Bacteroidota</taxon>
        <taxon>Chitinophagia</taxon>
        <taxon>Chitinophagales</taxon>
        <taxon>Chitinophagaceae</taxon>
        <taxon>Compostibacter</taxon>
    </lineage>
</organism>
<evidence type="ECO:0000256" key="3">
    <source>
        <dbReference type="ARBA" id="ARBA00022729"/>
    </source>
</evidence>
<evidence type="ECO:0000256" key="5">
    <source>
        <dbReference type="ARBA" id="ARBA00023237"/>
    </source>
</evidence>
<feature type="domain" description="SusD-like N-terminal" evidence="7">
    <location>
        <begin position="96"/>
        <end position="226"/>
    </location>
</feature>
<dbReference type="Pfam" id="PF14322">
    <property type="entry name" value="SusD-like_3"/>
    <property type="match status" value="1"/>
</dbReference>
<gene>
    <name evidence="8" type="ORF">GCM10023143_00270</name>
</gene>
<dbReference type="EMBL" id="BAABFN010000001">
    <property type="protein sequence ID" value="GAA4299753.1"/>
    <property type="molecule type" value="Genomic_DNA"/>
</dbReference>